<sequence length="75" mass="8263">MSAIGAKRIFDRLKVNRTLLHFNIGLNNLAVRSVKQTMSLKNPPVNGGQLVGNMLAENNTLITLDITHINMSEFG</sequence>
<dbReference type="EMBL" id="CAJOBI010122251">
    <property type="protein sequence ID" value="CAF4684033.1"/>
    <property type="molecule type" value="Genomic_DNA"/>
</dbReference>
<dbReference type="SUPFAM" id="SSF52047">
    <property type="entry name" value="RNI-like"/>
    <property type="match status" value="1"/>
</dbReference>
<reference evidence="1" key="1">
    <citation type="submission" date="2021-02" db="EMBL/GenBank/DDBJ databases">
        <authorList>
            <person name="Nowell W R."/>
        </authorList>
    </citation>
    <scope>NUCLEOTIDE SEQUENCE</scope>
</reference>
<dbReference type="Gene3D" id="3.80.10.10">
    <property type="entry name" value="Ribonuclease Inhibitor"/>
    <property type="match status" value="1"/>
</dbReference>
<comment type="caution">
    <text evidence="1">The sequence shown here is derived from an EMBL/GenBank/DDBJ whole genome shotgun (WGS) entry which is preliminary data.</text>
</comment>
<name>A0A8S3AHR9_9BILA</name>
<dbReference type="Proteomes" id="UP000676336">
    <property type="component" value="Unassembled WGS sequence"/>
</dbReference>
<dbReference type="AlphaFoldDB" id="A0A8S3AHR9"/>
<feature type="non-terminal residue" evidence="1">
    <location>
        <position position="75"/>
    </location>
</feature>
<protein>
    <submittedName>
        <fullName evidence="1">Uncharacterized protein</fullName>
    </submittedName>
</protein>
<gene>
    <name evidence="1" type="ORF">SMN809_LOCUS42401</name>
</gene>
<organism evidence="1 2">
    <name type="scientific">Rotaria magnacalcarata</name>
    <dbReference type="NCBI Taxonomy" id="392030"/>
    <lineage>
        <taxon>Eukaryota</taxon>
        <taxon>Metazoa</taxon>
        <taxon>Spiralia</taxon>
        <taxon>Gnathifera</taxon>
        <taxon>Rotifera</taxon>
        <taxon>Eurotatoria</taxon>
        <taxon>Bdelloidea</taxon>
        <taxon>Philodinida</taxon>
        <taxon>Philodinidae</taxon>
        <taxon>Rotaria</taxon>
    </lineage>
</organism>
<proteinExistence type="predicted"/>
<accession>A0A8S3AHR9</accession>
<evidence type="ECO:0000313" key="1">
    <source>
        <dbReference type="EMBL" id="CAF4684033.1"/>
    </source>
</evidence>
<dbReference type="InterPro" id="IPR032675">
    <property type="entry name" value="LRR_dom_sf"/>
</dbReference>
<evidence type="ECO:0000313" key="2">
    <source>
        <dbReference type="Proteomes" id="UP000676336"/>
    </source>
</evidence>